<comment type="caution">
    <text evidence="3">The sequence shown here is derived from an EMBL/GenBank/DDBJ whole genome shotgun (WGS) entry which is preliminary data.</text>
</comment>
<dbReference type="EMBL" id="WJXA01000001">
    <property type="protein sequence ID" value="KAF7154254.1"/>
    <property type="molecule type" value="Genomic_DNA"/>
</dbReference>
<protein>
    <recommendedName>
        <fullName evidence="2">F-box domain-containing protein</fullName>
    </recommendedName>
</protein>
<gene>
    <name evidence="3" type="ORF">RHSIM_Rhsim01G0018000</name>
</gene>
<evidence type="ECO:0000259" key="2">
    <source>
        <dbReference type="SMART" id="SM00256"/>
    </source>
</evidence>
<organism evidence="3 4">
    <name type="scientific">Rhododendron simsii</name>
    <name type="common">Sims's rhododendron</name>
    <dbReference type="NCBI Taxonomy" id="118357"/>
    <lineage>
        <taxon>Eukaryota</taxon>
        <taxon>Viridiplantae</taxon>
        <taxon>Streptophyta</taxon>
        <taxon>Embryophyta</taxon>
        <taxon>Tracheophyta</taxon>
        <taxon>Spermatophyta</taxon>
        <taxon>Magnoliopsida</taxon>
        <taxon>eudicotyledons</taxon>
        <taxon>Gunneridae</taxon>
        <taxon>Pentapetalae</taxon>
        <taxon>asterids</taxon>
        <taxon>Ericales</taxon>
        <taxon>Ericaceae</taxon>
        <taxon>Ericoideae</taxon>
        <taxon>Rhodoreae</taxon>
        <taxon>Rhododendron</taxon>
    </lineage>
</organism>
<feature type="domain" description="F-box" evidence="2">
    <location>
        <begin position="26"/>
        <end position="66"/>
    </location>
</feature>
<feature type="domain" description="F-box" evidence="2">
    <location>
        <begin position="422"/>
        <end position="462"/>
    </location>
</feature>
<evidence type="ECO:0000256" key="1">
    <source>
        <dbReference type="SAM" id="MobiDB-lite"/>
    </source>
</evidence>
<evidence type="ECO:0000313" key="4">
    <source>
        <dbReference type="Proteomes" id="UP000626092"/>
    </source>
</evidence>
<dbReference type="InterPro" id="IPR001810">
    <property type="entry name" value="F-box_dom"/>
</dbReference>
<dbReference type="SMART" id="SM00256">
    <property type="entry name" value="FBOX"/>
    <property type="match status" value="2"/>
</dbReference>
<feature type="region of interest" description="Disordered" evidence="1">
    <location>
        <begin position="1"/>
        <end position="21"/>
    </location>
</feature>
<accession>A0A834HPL4</accession>
<dbReference type="PANTHER" id="PTHR35546:SF130">
    <property type="entry name" value="EXPRESSED PROTEIN"/>
    <property type="match status" value="1"/>
</dbReference>
<dbReference type="OrthoDB" id="605328at2759"/>
<sequence length="781" mass="87615">MSGKAAKAVAGSTLPKSSPAGREIANSDDLLAEILLLLPLKLLIRFKFVSKHWLSLISHPVFASNYSTRNPSSPSISGLYIYTQFRLASVSFGGNRNLLPSICFLEGLEGKYSPTTIQHSCNGLMLFDTRYLNPYGSTLTLYIVCNPTTQNYRILPITRLSPRFSYLYRGAHLVFNPSKSPHYKVVVVSRYEEESFEIDVYSSETQSWKNIDTDDYNLGSIDWKEIFFLRSFSCSCGEAIYWLSYRSSLLKFDVHTEKMLTLPLPEGTIILPEHTFRYIGVCGGSLILIQNLLIPGKKLVILELDIKSCQRVTWVIKYRVDLRTIVSAFPEIEDDFKYSVLCFLEGEEKEDDSLVLAIPGTVISYNLNRRTFYVLGDLVPVPGVISPQRGSMTRKSTSSKRTKPIPGATSSEISPAAESIANNVDLLTEILLRLPAKSLVRFESVSKHWLSVISCPQFSTAHSSRNPSPSVSGLYSYEISSSDYSRRLITVSLHGPGNLPSLGFVDGPGGTRSKPRIEHSLNGLLLFSHYDDESETISYIVCNPTTQKRTVLSRGWISKAPHDGFLAFDPSKSPHYKVVLISMSTSRPYCVDVYSSHDASWDYVFVEDKCCYSDGVFWNGAIHWLSDESGLLRFDVDAGEMIALPSPRNPKILAYDKILYFGECGGRLVLLQSPSCFPMGFGILELEKDYSGWSVKCRVNLRRLRNEFPETDKVSYMFPGFRVLYVSKGEKEKDFVVVLAIPGRIISYKLKSRTWDVLPGLFPSESYDGGAYPFVESLFPV</sequence>
<dbReference type="NCBIfam" id="TIGR01640">
    <property type="entry name" value="F_box_assoc_1"/>
    <property type="match status" value="2"/>
</dbReference>
<evidence type="ECO:0000313" key="3">
    <source>
        <dbReference type="EMBL" id="KAF7154254.1"/>
    </source>
</evidence>
<dbReference type="InterPro" id="IPR013187">
    <property type="entry name" value="F-box-assoc_dom_typ3"/>
</dbReference>
<proteinExistence type="predicted"/>
<dbReference type="Pfam" id="PF07734">
    <property type="entry name" value="FBA_1"/>
    <property type="match status" value="1"/>
</dbReference>
<reference evidence="3" key="1">
    <citation type="submission" date="2019-11" db="EMBL/GenBank/DDBJ databases">
        <authorList>
            <person name="Liu Y."/>
            <person name="Hou J."/>
            <person name="Li T.-Q."/>
            <person name="Guan C.-H."/>
            <person name="Wu X."/>
            <person name="Wu H.-Z."/>
            <person name="Ling F."/>
            <person name="Zhang R."/>
            <person name="Shi X.-G."/>
            <person name="Ren J.-P."/>
            <person name="Chen E.-F."/>
            <person name="Sun J.-M."/>
        </authorList>
    </citation>
    <scope>NUCLEOTIDE SEQUENCE</scope>
    <source>
        <strain evidence="3">Adult_tree_wgs_1</strain>
        <tissue evidence="3">Leaves</tissue>
    </source>
</reference>
<dbReference type="InterPro" id="IPR055290">
    <property type="entry name" value="At3g26010-like"/>
</dbReference>
<dbReference type="InterPro" id="IPR036047">
    <property type="entry name" value="F-box-like_dom_sf"/>
</dbReference>
<dbReference type="InterPro" id="IPR017451">
    <property type="entry name" value="F-box-assoc_interact_dom"/>
</dbReference>
<dbReference type="Proteomes" id="UP000626092">
    <property type="component" value="Unassembled WGS sequence"/>
</dbReference>
<feature type="region of interest" description="Disordered" evidence="1">
    <location>
        <begin position="389"/>
        <end position="411"/>
    </location>
</feature>
<name>A0A834HPL4_RHOSS</name>
<dbReference type="Pfam" id="PF08268">
    <property type="entry name" value="FBA_3"/>
    <property type="match status" value="1"/>
</dbReference>
<dbReference type="PANTHER" id="PTHR35546">
    <property type="entry name" value="F-BOX PROTEIN INTERACTION DOMAIN PROTEIN-RELATED"/>
    <property type="match status" value="1"/>
</dbReference>
<dbReference type="InterPro" id="IPR006527">
    <property type="entry name" value="F-box-assoc_dom_typ1"/>
</dbReference>
<dbReference type="Pfam" id="PF00646">
    <property type="entry name" value="F-box"/>
    <property type="match status" value="2"/>
</dbReference>
<dbReference type="AlphaFoldDB" id="A0A834HPL4"/>
<dbReference type="SUPFAM" id="SSF81383">
    <property type="entry name" value="F-box domain"/>
    <property type="match status" value="2"/>
</dbReference>
<keyword evidence="4" id="KW-1185">Reference proteome</keyword>